<evidence type="ECO:0000256" key="3">
    <source>
        <dbReference type="ARBA" id="ARBA00022857"/>
    </source>
</evidence>
<evidence type="ECO:0000256" key="8">
    <source>
        <dbReference type="PIRSR" id="PIRSR000193-1"/>
    </source>
</evidence>
<dbReference type="STRING" id="319652.IV80_GL001384"/>
<evidence type="ECO:0000256" key="5">
    <source>
        <dbReference type="ARBA" id="ARBA00058118"/>
    </source>
</evidence>
<dbReference type="Gene3D" id="3.40.50.720">
    <property type="entry name" value="NAD(P)-binding Rossmann-like Domain"/>
    <property type="match status" value="1"/>
</dbReference>
<feature type="binding site" evidence="8">
    <location>
        <position position="54"/>
    </location>
    <ligand>
        <name>NADPH</name>
        <dbReference type="ChEBI" id="CHEBI:57783"/>
    </ligand>
</feature>
<feature type="domain" description="Pyrroline-5-carboxylate reductase catalytic N-terminal" evidence="9">
    <location>
        <begin position="2"/>
        <end position="86"/>
    </location>
</feature>
<dbReference type="InterPro" id="IPR028939">
    <property type="entry name" value="P5C_Rdtase_cat_N"/>
</dbReference>
<feature type="binding site" evidence="8">
    <location>
        <begin position="67"/>
        <end position="70"/>
    </location>
    <ligand>
        <name>NADP(+)</name>
        <dbReference type="ChEBI" id="CHEBI:58349"/>
    </ligand>
</feature>
<accession>A0A0R2IXW2</accession>
<keyword evidence="6" id="KW-0963">Cytoplasm</keyword>
<evidence type="ECO:0000313" key="11">
    <source>
        <dbReference type="EMBL" id="KRN66791.1"/>
    </source>
</evidence>
<keyword evidence="3 6" id="KW-0521">NADP</keyword>
<dbReference type="PATRIC" id="fig|319652.3.peg.1401"/>
<dbReference type="GO" id="GO:0005737">
    <property type="term" value="C:cytoplasm"/>
    <property type="evidence" value="ECO:0007669"/>
    <property type="project" value="UniProtKB-SubCell"/>
</dbReference>
<evidence type="ECO:0000256" key="6">
    <source>
        <dbReference type="HAMAP-Rule" id="MF_01925"/>
    </source>
</evidence>
<dbReference type="Gene3D" id="1.10.3730.10">
    <property type="entry name" value="ProC C-terminal domain-like"/>
    <property type="match status" value="1"/>
</dbReference>
<reference evidence="11 12" key="1">
    <citation type="journal article" date="2015" name="Genome Announc.">
        <title>Expanding the biotechnology potential of lactobacilli through comparative genomics of 213 strains and associated genera.</title>
        <authorList>
            <person name="Sun Z."/>
            <person name="Harris H.M."/>
            <person name="McCann A."/>
            <person name="Guo C."/>
            <person name="Argimon S."/>
            <person name="Zhang W."/>
            <person name="Yang X."/>
            <person name="Jeffery I.B."/>
            <person name="Cooney J.C."/>
            <person name="Kagawa T.F."/>
            <person name="Liu W."/>
            <person name="Song Y."/>
            <person name="Salvetti E."/>
            <person name="Wrobel A."/>
            <person name="Rasinkangas P."/>
            <person name="Parkhill J."/>
            <person name="Rea M.C."/>
            <person name="O'Sullivan O."/>
            <person name="Ritari J."/>
            <person name="Douillard F.P."/>
            <person name="Paul Ross R."/>
            <person name="Yang R."/>
            <person name="Briner A.E."/>
            <person name="Felis G.E."/>
            <person name="de Vos W.M."/>
            <person name="Barrangou R."/>
            <person name="Klaenhammer T.R."/>
            <person name="Caufield P.W."/>
            <person name="Cui Y."/>
            <person name="Zhang H."/>
            <person name="O'Toole P.W."/>
        </authorList>
    </citation>
    <scope>NUCLEOTIDE SEQUENCE [LARGE SCALE GENOMIC DNA]</scope>
    <source>
        <strain evidence="11 12">DSM 17757</strain>
    </source>
</reference>
<dbReference type="InterPro" id="IPR036291">
    <property type="entry name" value="NAD(P)-bd_dom_sf"/>
</dbReference>
<dbReference type="GO" id="GO:0004735">
    <property type="term" value="F:pyrroline-5-carboxylate reductase activity"/>
    <property type="evidence" value="ECO:0007669"/>
    <property type="project" value="UniProtKB-UniRule"/>
</dbReference>
<keyword evidence="4 6" id="KW-0560">Oxidoreductase</keyword>
<dbReference type="PIRSF" id="PIRSF000193">
    <property type="entry name" value="Pyrrol-5-carb_rd"/>
    <property type="match status" value="1"/>
</dbReference>
<evidence type="ECO:0000313" key="12">
    <source>
        <dbReference type="Proteomes" id="UP000051568"/>
    </source>
</evidence>
<comment type="catalytic activity">
    <reaction evidence="6">
        <text>L-proline + NADP(+) = (S)-1-pyrroline-5-carboxylate + NADPH + 2 H(+)</text>
        <dbReference type="Rhea" id="RHEA:14109"/>
        <dbReference type="ChEBI" id="CHEBI:15378"/>
        <dbReference type="ChEBI" id="CHEBI:17388"/>
        <dbReference type="ChEBI" id="CHEBI:57783"/>
        <dbReference type="ChEBI" id="CHEBI:58349"/>
        <dbReference type="ChEBI" id="CHEBI:60039"/>
        <dbReference type="EC" id="1.5.1.2"/>
    </reaction>
</comment>
<dbReference type="Pfam" id="PF03807">
    <property type="entry name" value="F420_oxidored"/>
    <property type="match status" value="1"/>
</dbReference>
<dbReference type="SUPFAM" id="SSF51735">
    <property type="entry name" value="NAD(P)-binding Rossmann-fold domains"/>
    <property type="match status" value="1"/>
</dbReference>
<dbReference type="HAMAP" id="MF_01925">
    <property type="entry name" value="P5C_reductase"/>
    <property type="match status" value="1"/>
</dbReference>
<evidence type="ECO:0000256" key="4">
    <source>
        <dbReference type="ARBA" id="ARBA00023002"/>
    </source>
</evidence>
<comment type="similarity">
    <text evidence="1 6">Belongs to the pyrroline-5-carboxylate reductase family.</text>
</comment>
<comment type="pathway">
    <text evidence="6">Amino-acid biosynthesis; L-proline biosynthesis; L-proline from L-glutamate 5-semialdehyde: step 1/1.</text>
</comment>
<feature type="binding site" evidence="8">
    <location>
        <begin position="6"/>
        <end position="11"/>
    </location>
    <ligand>
        <name>NADP(+)</name>
        <dbReference type="ChEBI" id="CHEBI:58349"/>
    </ligand>
</feature>
<evidence type="ECO:0000256" key="7">
    <source>
        <dbReference type="NCBIfam" id="TIGR00112"/>
    </source>
</evidence>
<proteinExistence type="inferred from homology"/>
<dbReference type="FunFam" id="1.10.3730.10:FF:000001">
    <property type="entry name" value="Pyrroline-5-carboxylate reductase"/>
    <property type="match status" value="1"/>
</dbReference>
<evidence type="ECO:0000259" key="9">
    <source>
        <dbReference type="Pfam" id="PF03807"/>
    </source>
</evidence>
<dbReference type="PANTHER" id="PTHR11645:SF0">
    <property type="entry name" value="PYRROLINE-5-CARBOXYLATE REDUCTASE 3"/>
    <property type="match status" value="1"/>
</dbReference>
<keyword evidence="12" id="KW-1185">Reference proteome</keyword>
<sequence>MKVGFIGVGNMAKAIIVGLRKAGFKGENILVHSGHLAHYQAFATEQQLVIEESNEAVASKADVVILAVKPDIAEKVLSSIKSELRGTSQLLASVVSGLSIAQIQHVIGQRPVLRVMPNVNVEIGEGMTALAASGDLQETPYKDGQKVFERVGKVMVISETDFPTFSAIAGSAPAYAYFFIDALSRAGVKYGLTKEAATDIAAQVVNGSAQMVLQANENPAALIDKVSSPGGTTVAGFLAMEEAGFMTAVVKGIDATIAKERED</sequence>
<dbReference type="OrthoDB" id="9805754at2"/>
<evidence type="ECO:0000256" key="1">
    <source>
        <dbReference type="ARBA" id="ARBA00005525"/>
    </source>
</evidence>
<dbReference type="EC" id="1.5.1.2" evidence="6 7"/>
<dbReference type="AlphaFoldDB" id="A0A0R2IXW2"/>
<dbReference type="UniPathway" id="UPA00098">
    <property type="reaction ID" value="UER00361"/>
</dbReference>
<keyword evidence="2 6" id="KW-0641">Proline biosynthesis</keyword>
<dbReference type="PANTHER" id="PTHR11645">
    <property type="entry name" value="PYRROLINE-5-CARBOXYLATE REDUCTASE"/>
    <property type="match status" value="1"/>
</dbReference>
<dbReference type="InterPro" id="IPR000304">
    <property type="entry name" value="Pyrroline-COOH_reductase"/>
</dbReference>
<dbReference type="GO" id="GO:0055129">
    <property type="term" value="P:L-proline biosynthetic process"/>
    <property type="evidence" value="ECO:0007669"/>
    <property type="project" value="UniProtKB-UniRule"/>
</dbReference>
<gene>
    <name evidence="6" type="primary">proC</name>
    <name evidence="11" type="ORF">IV80_GL001384</name>
</gene>
<comment type="function">
    <text evidence="5 6">Catalyzes the reduction of 1-pyrroline-5-carboxylate (PCA) to L-proline.</text>
</comment>
<comment type="caution">
    <text evidence="11">The sequence shown here is derived from an EMBL/GenBank/DDBJ whole genome shotgun (WGS) entry which is preliminary data.</text>
</comment>
<dbReference type="NCBIfam" id="TIGR00112">
    <property type="entry name" value="proC"/>
    <property type="match status" value="1"/>
</dbReference>
<organism evidence="11 12">
    <name type="scientific">Pediococcus cellicola</name>
    <dbReference type="NCBI Taxonomy" id="319652"/>
    <lineage>
        <taxon>Bacteria</taxon>
        <taxon>Bacillati</taxon>
        <taxon>Bacillota</taxon>
        <taxon>Bacilli</taxon>
        <taxon>Lactobacillales</taxon>
        <taxon>Lactobacillaceae</taxon>
        <taxon>Pediococcus</taxon>
    </lineage>
</organism>
<comment type="subcellular location">
    <subcellularLocation>
        <location evidence="6">Cytoplasm</location>
    </subcellularLocation>
</comment>
<feature type="domain" description="Pyrroline-5-carboxylate reductase dimerisation" evidence="10">
    <location>
        <begin position="159"/>
        <end position="262"/>
    </location>
</feature>
<name>A0A0R2IXW2_9LACO</name>
<dbReference type="EMBL" id="JQBR01000004">
    <property type="protein sequence ID" value="KRN66791.1"/>
    <property type="molecule type" value="Genomic_DNA"/>
</dbReference>
<comment type="catalytic activity">
    <reaction evidence="6">
        <text>L-proline + NAD(+) = (S)-1-pyrroline-5-carboxylate + NADH + 2 H(+)</text>
        <dbReference type="Rhea" id="RHEA:14105"/>
        <dbReference type="ChEBI" id="CHEBI:15378"/>
        <dbReference type="ChEBI" id="CHEBI:17388"/>
        <dbReference type="ChEBI" id="CHEBI:57540"/>
        <dbReference type="ChEBI" id="CHEBI:57945"/>
        <dbReference type="ChEBI" id="CHEBI:60039"/>
        <dbReference type="EC" id="1.5.1.2"/>
    </reaction>
</comment>
<dbReference type="SUPFAM" id="SSF48179">
    <property type="entry name" value="6-phosphogluconate dehydrogenase C-terminal domain-like"/>
    <property type="match status" value="1"/>
</dbReference>
<protein>
    <recommendedName>
        <fullName evidence="6 7">Pyrroline-5-carboxylate reductase</fullName>
        <shortName evidence="6">P5C reductase</shortName>
        <shortName evidence="6">P5CR</shortName>
        <ecNumber evidence="6 7">1.5.1.2</ecNumber>
    </recommendedName>
    <alternativeName>
        <fullName evidence="6">PCA reductase</fullName>
    </alternativeName>
</protein>
<dbReference type="InterPro" id="IPR008927">
    <property type="entry name" value="6-PGluconate_DH-like_C_sf"/>
</dbReference>
<dbReference type="InterPro" id="IPR029036">
    <property type="entry name" value="P5CR_dimer"/>
</dbReference>
<dbReference type="Pfam" id="PF14748">
    <property type="entry name" value="P5CR_dimer"/>
    <property type="match status" value="1"/>
</dbReference>
<evidence type="ECO:0000256" key="2">
    <source>
        <dbReference type="ARBA" id="ARBA00022650"/>
    </source>
</evidence>
<keyword evidence="6" id="KW-0028">Amino-acid biosynthesis</keyword>
<dbReference type="Proteomes" id="UP000051568">
    <property type="component" value="Unassembled WGS sequence"/>
</dbReference>
<evidence type="ECO:0000259" key="10">
    <source>
        <dbReference type="Pfam" id="PF14748"/>
    </source>
</evidence>
<dbReference type="RefSeq" id="WP_057750664.1">
    <property type="nucleotide sequence ID" value="NZ_BJVH01000002.1"/>
</dbReference>